<dbReference type="SUPFAM" id="SSF53756">
    <property type="entry name" value="UDP-Glycosyltransferase/glycogen phosphorylase"/>
    <property type="match status" value="1"/>
</dbReference>
<keyword evidence="2" id="KW-1185">Reference proteome</keyword>
<accession>A0A926XVK3</accession>
<dbReference type="RefSeq" id="WP_190886545.1">
    <property type="nucleotide sequence ID" value="NZ_JACWZY010000005.1"/>
</dbReference>
<dbReference type="Gene3D" id="3.40.50.2000">
    <property type="entry name" value="Glycogen Phosphorylase B"/>
    <property type="match status" value="1"/>
</dbReference>
<evidence type="ECO:0000313" key="1">
    <source>
        <dbReference type="EMBL" id="MBD2700690.1"/>
    </source>
</evidence>
<gene>
    <name evidence="1" type="ORF">IC229_08585</name>
</gene>
<dbReference type="EMBL" id="JACWZY010000005">
    <property type="protein sequence ID" value="MBD2700690.1"/>
    <property type="molecule type" value="Genomic_DNA"/>
</dbReference>
<sequence length="345" mass="40129">MKVYIDPHSNIDYTAYYIKGLYDVFGESNVTFSNRHFRKLKPSHAIKFIIYSHNTIHKYVIDWSDDSSIEPSDYAWCDVYGKINFNPEQTAEQYHQKIASLAPSFGIKIWNNLDTSIYGFQNLVRIQRKISKVKSFLSSYYKQSKQVAINNYKPSKSATDYIYSINTLWSSDQWINNDETVNLYRANFMKVCKNLLNINFEGGFIYSKIKNMNPHFQKFIINAKWIPKETYINKIKASVLVFNTPAWALCHGWKLGEYLALGKAIISTPIINELPEPLVHGKHIHIVSGNEDDIRDAIELIISDTEYRQSLERNAHDYYLKYVSPSQSIRILLQKCQAEVLQGVY</sequence>
<dbReference type="Proteomes" id="UP000598820">
    <property type="component" value="Unassembled WGS sequence"/>
</dbReference>
<proteinExistence type="predicted"/>
<comment type="caution">
    <text evidence="1">The sequence shown here is derived from an EMBL/GenBank/DDBJ whole genome shotgun (WGS) entry which is preliminary data.</text>
</comment>
<organism evidence="1 2">
    <name type="scientific">Spirosoma profusum</name>
    <dbReference type="NCBI Taxonomy" id="2771354"/>
    <lineage>
        <taxon>Bacteria</taxon>
        <taxon>Pseudomonadati</taxon>
        <taxon>Bacteroidota</taxon>
        <taxon>Cytophagia</taxon>
        <taxon>Cytophagales</taxon>
        <taxon>Cytophagaceae</taxon>
        <taxon>Spirosoma</taxon>
    </lineage>
</organism>
<evidence type="ECO:0000313" key="2">
    <source>
        <dbReference type="Proteomes" id="UP000598820"/>
    </source>
</evidence>
<reference evidence="1" key="1">
    <citation type="submission" date="2020-09" db="EMBL/GenBank/DDBJ databases">
        <authorList>
            <person name="Kim M.K."/>
        </authorList>
    </citation>
    <scope>NUCLEOTIDE SEQUENCE</scope>
    <source>
        <strain evidence="1">BT702</strain>
    </source>
</reference>
<protein>
    <recommendedName>
        <fullName evidence="3">Glycosyltransferase</fullName>
    </recommendedName>
</protein>
<evidence type="ECO:0008006" key="3">
    <source>
        <dbReference type="Google" id="ProtNLM"/>
    </source>
</evidence>
<name>A0A926XVK3_9BACT</name>
<dbReference type="AlphaFoldDB" id="A0A926XVK3"/>